<dbReference type="GO" id="GO:0008237">
    <property type="term" value="F:metallopeptidase activity"/>
    <property type="evidence" value="ECO:0007669"/>
    <property type="project" value="InterPro"/>
</dbReference>
<feature type="domain" description="EcxA zinc-binding" evidence="2">
    <location>
        <begin position="419"/>
        <end position="726"/>
    </location>
</feature>
<proteinExistence type="predicted"/>
<dbReference type="OrthoDB" id="9776599at2"/>
<dbReference type="InterPro" id="IPR033413">
    <property type="entry name" value="DUF5117"/>
</dbReference>
<evidence type="ECO:0000313" key="6">
    <source>
        <dbReference type="Proteomes" id="UP000242818"/>
    </source>
</evidence>
<dbReference type="RefSeq" id="WP_089712452.1">
    <property type="nucleotide sequence ID" value="NZ_FMAR01000007.1"/>
</dbReference>
<dbReference type="InterPro" id="IPR033428">
    <property type="entry name" value="DUF5118"/>
</dbReference>
<dbReference type="STRING" id="1335309.GA0116948_107161"/>
<dbReference type="InterPro" id="IPR034032">
    <property type="entry name" value="Zn_MMP-like_bac"/>
</dbReference>
<evidence type="ECO:0000259" key="4">
    <source>
        <dbReference type="Pfam" id="PF17162"/>
    </source>
</evidence>
<dbReference type="Proteomes" id="UP000242818">
    <property type="component" value="Unassembled WGS sequence"/>
</dbReference>
<dbReference type="EMBL" id="FMAR01000007">
    <property type="protein sequence ID" value="SCC39875.1"/>
    <property type="molecule type" value="Genomic_DNA"/>
</dbReference>
<evidence type="ECO:0000256" key="1">
    <source>
        <dbReference type="SAM" id="MobiDB-lite"/>
    </source>
</evidence>
<dbReference type="AlphaFoldDB" id="A0A1C4E8J8"/>
<dbReference type="SUPFAM" id="SSF55486">
    <property type="entry name" value="Metalloproteases ('zincins'), catalytic domain"/>
    <property type="match status" value="1"/>
</dbReference>
<dbReference type="PANTHER" id="PTHR38478">
    <property type="entry name" value="PEPTIDASE M1A AND M12B"/>
    <property type="match status" value="1"/>
</dbReference>
<protein>
    <recommendedName>
        <fullName evidence="7">Zinc-dependent metalloprotease</fullName>
    </recommendedName>
</protein>
<dbReference type="CDD" id="cd04276">
    <property type="entry name" value="ZnMc_MMP_like_2"/>
    <property type="match status" value="1"/>
</dbReference>
<dbReference type="Gene3D" id="3.40.390.10">
    <property type="entry name" value="Collagenase (Catalytic Domain)"/>
    <property type="match status" value="1"/>
</dbReference>
<feature type="domain" description="DUF5117" evidence="3">
    <location>
        <begin position="87"/>
        <end position="283"/>
    </location>
</feature>
<evidence type="ECO:0000259" key="2">
    <source>
        <dbReference type="Pfam" id="PF16313"/>
    </source>
</evidence>
<dbReference type="PANTHER" id="PTHR38478:SF1">
    <property type="entry name" value="ZINC DEPENDENT METALLOPROTEASE DOMAIN LIPOPROTEIN"/>
    <property type="match status" value="1"/>
</dbReference>
<feature type="region of interest" description="Disordered" evidence="1">
    <location>
        <begin position="204"/>
        <end position="224"/>
    </location>
</feature>
<dbReference type="Pfam" id="PF17148">
    <property type="entry name" value="DUF5117"/>
    <property type="match status" value="1"/>
</dbReference>
<gene>
    <name evidence="5" type="ORF">GA0116948_107161</name>
</gene>
<organism evidence="5 6">
    <name type="scientific">Chitinophaga costaii</name>
    <dbReference type="NCBI Taxonomy" id="1335309"/>
    <lineage>
        <taxon>Bacteria</taxon>
        <taxon>Pseudomonadati</taxon>
        <taxon>Bacteroidota</taxon>
        <taxon>Chitinophagia</taxon>
        <taxon>Chitinophagales</taxon>
        <taxon>Chitinophagaceae</taxon>
        <taxon>Chitinophaga</taxon>
    </lineage>
</organism>
<dbReference type="InterPro" id="IPR032534">
    <property type="entry name" value="EcxA_zinc-bd"/>
</dbReference>
<name>A0A1C4E8J8_9BACT</name>
<feature type="compositionally biased region" description="Basic and acidic residues" evidence="1">
    <location>
        <begin position="211"/>
        <end position="222"/>
    </location>
</feature>
<accession>A0A1C4E8J8</accession>
<keyword evidence="6" id="KW-1185">Reference proteome</keyword>
<reference evidence="5" key="1">
    <citation type="submission" date="2016-08" db="EMBL/GenBank/DDBJ databases">
        <authorList>
            <person name="Seilhamer J.J."/>
        </authorList>
    </citation>
    <scope>NUCLEOTIDE SEQUENCE [LARGE SCALE GENOMIC DNA]</scope>
    <source>
        <strain evidence="5">A37T2</strain>
    </source>
</reference>
<dbReference type="InterPro" id="IPR024079">
    <property type="entry name" value="MetalloPept_cat_dom_sf"/>
</dbReference>
<dbReference type="Pfam" id="PF17162">
    <property type="entry name" value="DUF5118"/>
    <property type="match status" value="1"/>
</dbReference>
<feature type="domain" description="DUF5118" evidence="4">
    <location>
        <begin position="23"/>
        <end position="70"/>
    </location>
</feature>
<sequence>MRSGFSIILLLLFGITLQAKELPTVSQFIKPGAKAYKGMFNIYLQDEQYFMQLPLALLNRDILTTITINKGSAQAVRDVQQRFGFAGDAVYDGVIRFSQGANQKVLLTQPVFYNAADSSSSYYKLLQSATLPVYMAFDIQAADSGSVLIDITTAFTGDNPMFSLKGVKEELKLGSYMRERSYPLSVTCYQDNIIFRSVKTYGPGGSAPQDEENRPANDEKKPTSAPTVWEVGACWYLLPDVPMQQRLADKRVGYFMRQMKDYSRDPNQVKNTVVATRWRLEPKPEDVARYERGELVEPAKPIVFYIDRNTPEALRPYFIAGVNAWQKAFEQIGFKNAILGKMEPSQQEDSAYAIDNVHYSIISYKPSANPNAYGPSIVDPRSGEILSSHVAVFHNVFDLVQRWYFVMCGVLDPRTHHIPFTPDVMGPLAQTVVCHEVGHTLGLRHNFAGSSAYDIDSIRNQDFLQKNSFGASMMDYMRFDYVVQPQDHIPAELLLPRVGVYDNYAIAWGYKYMPQFKTSLEESKYLRSWVSEKLKDPRLFYLQEGDFFDPRVQAEDVGNNAMKAGELGINNLKLLLKNIAAWTEKDDDDNYTLLRQMYASSVSRYGDYLTHVIKNLAGRWANESLRTDNQPHYVAVTKAQQQQAMQFLKTYFFEEPTWLFPKDICNKTGFGFNDQVAADYDTYLGKILYKCLYIAGQEHLHDNQDPYTTAAFFNDLYEGVFSHVEDATPISAYKRLLQQSYVSKLINGAINPAYQADNIAVLMKMQLDKIAATTKAAADKNPDHLSKMHLRAIADMIALWENGNPDNKLNK</sequence>
<dbReference type="Pfam" id="PF16313">
    <property type="entry name" value="DUF4953"/>
    <property type="match status" value="1"/>
</dbReference>
<evidence type="ECO:0000313" key="5">
    <source>
        <dbReference type="EMBL" id="SCC39875.1"/>
    </source>
</evidence>
<evidence type="ECO:0000259" key="3">
    <source>
        <dbReference type="Pfam" id="PF17148"/>
    </source>
</evidence>
<evidence type="ECO:0008006" key="7">
    <source>
        <dbReference type="Google" id="ProtNLM"/>
    </source>
</evidence>